<proteinExistence type="predicted"/>
<dbReference type="AlphaFoldDB" id="C0NLJ0"/>
<feature type="region of interest" description="Disordered" evidence="1">
    <location>
        <begin position="100"/>
        <end position="136"/>
    </location>
</feature>
<feature type="compositionally biased region" description="Polar residues" evidence="1">
    <location>
        <begin position="127"/>
        <end position="136"/>
    </location>
</feature>
<name>C0NLJ0_AJECG</name>
<gene>
    <name evidence="2" type="ORF">HCBG_04370</name>
</gene>
<reference evidence="2" key="1">
    <citation type="submission" date="2009-02" db="EMBL/GenBank/DDBJ databases">
        <title>The Genome Sequence of Ajellomyces capsulatus strain G186AR.</title>
        <authorList>
            <consortium name="The Broad Institute Genome Sequencing Platform"/>
            <person name="Champion M."/>
            <person name="Cuomo C."/>
            <person name="Ma L.-J."/>
            <person name="Henn M.R."/>
            <person name="Sil A."/>
            <person name="Goldman B."/>
            <person name="Young S.K."/>
            <person name="Kodira C.D."/>
            <person name="Zeng Q."/>
            <person name="Koehrsen M."/>
            <person name="Alvarado L."/>
            <person name="Berlin A."/>
            <person name="Borenstein D."/>
            <person name="Chen Z."/>
            <person name="Engels R."/>
            <person name="Freedman E."/>
            <person name="Gellesch M."/>
            <person name="Goldberg J."/>
            <person name="Griggs A."/>
            <person name="Gujja S."/>
            <person name="Heiman D."/>
            <person name="Hepburn T."/>
            <person name="Howarth C."/>
            <person name="Jen D."/>
            <person name="Larson L."/>
            <person name="Lewis B."/>
            <person name="Mehta T."/>
            <person name="Park D."/>
            <person name="Pearson M."/>
            <person name="Roberts A."/>
            <person name="Saif S."/>
            <person name="Shea T."/>
            <person name="Shenoy N."/>
            <person name="Sisk P."/>
            <person name="Stolte C."/>
            <person name="Sykes S."/>
            <person name="Walk T."/>
            <person name="White J."/>
            <person name="Yandava C."/>
            <person name="Klein B."/>
            <person name="McEwen J.G."/>
            <person name="Puccia R."/>
            <person name="Goldman G.H."/>
            <person name="Felipe M.S."/>
            <person name="Nino-Vega G."/>
            <person name="San-Blas G."/>
            <person name="Taylor J."/>
            <person name="Mendoza L."/>
            <person name="Galagan J."/>
            <person name="Nusbaum C."/>
            <person name="Birren B."/>
        </authorList>
    </citation>
    <scope>NUCLEOTIDE SEQUENCE</scope>
    <source>
        <strain evidence="2">G186AR</strain>
    </source>
</reference>
<protein>
    <submittedName>
        <fullName evidence="2">Uncharacterized protein</fullName>
    </submittedName>
</protein>
<accession>C0NLJ0</accession>
<dbReference type="InParanoid" id="C0NLJ0"/>
<feature type="compositionally biased region" description="Basic residues" evidence="1">
    <location>
        <begin position="50"/>
        <end position="63"/>
    </location>
</feature>
<evidence type="ECO:0000313" key="2">
    <source>
        <dbReference type="EMBL" id="EEH07491.1"/>
    </source>
</evidence>
<organism evidence="2 3">
    <name type="scientific">Ajellomyces capsulatus (strain G186AR / H82 / ATCC MYA-2454 / RMSCC 2432)</name>
    <name type="common">Darling's disease fungus</name>
    <name type="synonym">Histoplasma capsulatum</name>
    <dbReference type="NCBI Taxonomy" id="447093"/>
    <lineage>
        <taxon>Eukaryota</taxon>
        <taxon>Fungi</taxon>
        <taxon>Dikarya</taxon>
        <taxon>Ascomycota</taxon>
        <taxon>Pezizomycotina</taxon>
        <taxon>Eurotiomycetes</taxon>
        <taxon>Eurotiomycetidae</taxon>
        <taxon>Onygenales</taxon>
        <taxon>Ajellomycetaceae</taxon>
        <taxon>Histoplasma</taxon>
    </lineage>
</organism>
<keyword evidence="3" id="KW-1185">Reference proteome</keyword>
<sequence length="136" mass="15349">MRANHHVIQGRAKKPSWTFVDLEKGEEKLTDEKEKSKERRRSSEREVEKKKKKEKRRRRRRRRESNAAGFRGDCGGRQWHYIMDGFGGGCSTAEALAQLGHQPGATPTPVRASQGRAGASRPDPVIQPQSRAGTET</sequence>
<dbReference type="GeneID" id="69037386"/>
<dbReference type="HOGENOM" id="CLU_1874857_0_0_1"/>
<evidence type="ECO:0000313" key="3">
    <source>
        <dbReference type="Proteomes" id="UP000001631"/>
    </source>
</evidence>
<feature type="compositionally biased region" description="Basic and acidic residues" evidence="1">
    <location>
        <begin position="22"/>
        <end position="49"/>
    </location>
</feature>
<dbReference type="RefSeq" id="XP_045287972.1">
    <property type="nucleotide sequence ID" value="XM_045431419.1"/>
</dbReference>
<evidence type="ECO:0000256" key="1">
    <source>
        <dbReference type="SAM" id="MobiDB-lite"/>
    </source>
</evidence>
<dbReference type="EMBL" id="GG663367">
    <property type="protein sequence ID" value="EEH07491.1"/>
    <property type="molecule type" value="Genomic_DNA"/>
</dbReference>
<feature type="region of interest" description="Disordered" evidence="1">
    <location>
        <begin position="22"/>
        <end position="77"/>
    </location>
</feature>
<dbReference type="Proteomes" id="UP000001631">
    <property type="component" value="Unassembled WGS sequence"/>
</dbReference>